<feature type="non-terminal residue" evidence="1">
    <location>
        <position position="1"/>
    </location>
</feature>
<proteinExistence type="predicted"/>
<organism evidence="1">
    <name type="scientific">marine metagenome</name>
    <dbReference type="NCBI Taxonomy" id="408172"/>
    <lineage>
        <taxon>unclassified sequences</taxon>
        <taxon>metagenomes</taxon>
        <taxon>ecological metagenomes</taxon>
    </lineage>
</organism>
<evidence type="ECO:0000313" key="1">
    <source>
        <dbReference type="EMBL" id="SVD18108.1"/>
    </source>
</evidence>
<name>A0A382T9S0_9ZZZZ</name>
<accession>A0A382T9S0</accession>
<dbReference type="AlphaFoldDB" id="A0A382T9S0"/>
<protein>
    <submittedName>
        <fullName evidence="1">Uncharacterized protein</fullName>
    </submittedName>
</protein>
<dbReference type="InterPro" id="IPR043709">
    <property type="entry name" value="DUF5649"/>
</dbReference>
<reference evidence="1" key="1">
    <citation type="submission" date="2018-05" db="EMBL/GenBank/DDBJ databases">
        <authorList>
            <person name="Lanie J.A."/>
            <person name="Ng W.-L."/>
            <person name="Kazmierczak K.M."/>
            <person name="Andrzejewski T.M."/>
            <person name="Davidsen T.M."/>
            <person name="Wayne K.J."/>
            <person name="Tettelin H."/>
            <person name="Glass J.I."/>
            <person name="Rusch D."/>
            <person name="Podicherti R."/>
            <person name="Tsui H.-C.T."/>
            <person name="Winkler M.E."/>
        </authorList>
    </citation>
    <scope>NUCLEOTIDE SEQUENCE</scope>
</reference>
<dbReference type="Pfam" id="PF18886">
    <property type="entry name" value="DUF5649"/>
    <property type="match status" value="4"/>
</dbReference>
<gene>
    <name evidence="1" type="ORF">METZ01_LOCUS370962</name>
</gene>
<dbReference type="EMBL" id="UINC01134517">
    <property type="protein sequence ID" value="SVD18108.1"/>
    <property type="molecule type" value="Genomic_DNA"/>
</dbReference>
<feature type="non-terminal residue" evidence="1">
    <location>
        <position position="304"/>
    </location>
</feature>
<sequence length="304" mass="31018">NAWFGTNNADSGRIVLDSGLHTVDGTWTLEGGIGYTVSSASAVVLTAMTLAGDLDVTTTGGTVTDTGVLSVEGLTEISASGFDVTLDGDGTTYNNFQDEVRIIGANVVIKDTNAIKLGASTVSGTYAVTVLDGHVTDHGPLIINEIATILASTTSSQDITLNENNNFKSGIRLEGRNVEVRVASAASLILGASSGMSTITGWLKGQGMGNPVTDGGALSVKGTTRITATGQNVTFDHPSSNLQGPLKILGANVSVTHPYAIELGDSTITGTYAVQTTTGNITDSESHGTLDVASNATFTTDASD</sequence>